<dbReference type="Ensembl" id="ENSSBOT00000057259.1">
    <property type="protein sequence ID" value="ENSSBOP00000040293.1"/>
    <property type="gene ID" value="ENSSBOG00000036136.1"/>
</dbReference>
<dbReference type="PANTHER" id="PTHR11040:SF211">
    <property type="entry name" value="ZINC TRANSPORTER ZIP11"/>
    <property type="match status" value="1"/>
</dbReference>
<dbReference type="Proteomes" id="UP000233220">
    <property type="component" value="Unplaced"/>
</dbReference>
<dbReference type="AlphaFoldDB" id="A0A2K6V807"/>
<accession>A0A2K6V807</accession>
<protein>
    <submittedName>
        <fullName evidence="6">Solute carrier family 39 member 11</fullName>
    </submittedName>
</protein>
<evidence type="ECO:0000256" key="4">
    <source>
        <dbReference type="ARBA" id="ARBA00022833"/>
    </source>
</evidence>
<comment type="similarity">
    <text evidence="2">Belongs to the ZIP transporter (TC 2.A.5) family.</text>
</comment>
<keyword evidence="3" id="KW-1003">Cell membrane</keyword>
<evidence type="ECO:0000256" key="3">
    <source>
        <dbReference type="ARBA" id="ARBA00022475"/>
    </source>
</evidence>
<feature type="transmembrane region" description="Helical" evidence="5">
    <location>
        <begin position="39"/>
        <end position="59"/>
    </location>
</feature>
<reference evidence="6" key="2">
    <citation type="submission" date="2025-09" db="UniProtKB">
        <authorList>
            <consortium name="Ensembl"/>
        </authorList>
    </citation>
    <scope>IDENTIFICATION</scope>
</reference>
<dbReference type="GO" id="GO:0005886">
    <property type="term" value="C:plasma membrane"/>
    <property type="evidence" value="ECO:0007669"/>
    <property type="project" value="UniProtKB-SubCell"/>
</dbReference>
<keyword evidence="5" id="KW-0472">Membrane</keyword>
<reference evidence="6" key="1">
    <citation type="submission" date="2025-08" db="UniProtKB">
        <authorList>
            <consortium name="Ensembl"/>
        </authorList>
    </citation>
    <scope>IDENTIFICATION</scope>
</reference>
<name>A0A2K6V807_SAIBB</name>
<gene>
    <name evidence="6" type="primary">SLC39A11</name>
</gene>
<organism evidence="6 7">
    <name type="scientific">Saimiri boliviensis boliviensis</name>
    <name type="common">Bolivian squirrel monkey</name>
    <dbReference type="NCBI Taxonomy" id="39432"/>
    <lineage>
        <taxon>Eukaryota</taxon>
        <taxon>Metazoa</taxon>
        <taxon>Chordata</taxon>
        <taxon>Craniata</taxon>
        <taxon>Vertebrata</taxon>
        <taxon>Euteleostomi</taxon>
        <taxon>Mammalia</taxon>
        <taxon>Eutheria</taxon>
        <taxon>Euarchontoglires</taxon>
        <taxon>Primates</taxon>
        <taxon>Haplorrhini</taxon>
        <taxon>Platyrrhini</taxon>
        <taxon>Cebidae</taxon>
        <taxon>Saimiriinae</taxon>
        <taxon>Saimiri</taxon>
    </lineage>
</organism>
<evidence type="ECO:0000256" key="2">
    <source>
        <dbReference type="ARBA" id="ARBA00006939"/>
    </source>
</evidence>
<keyword evidence="5" id="KW-1133">Transmembrane helix</keyword>
<feature type="transmembrane region" description="Helical" evidence="5">
    <location>
        <begin position="71"/>
        <end position="94"/>
    </location>
</feature>
<sequence>MLQGHSSVFQALLGTFFTWGMTAAGAALVFVFSSGQRRILDGSLGFAAGVMLAASYWSLLAPAVEMATSSGGFGAFAFFPVAVGFTLGAAFVYLADLLMPYLGAAEDPQTALALNLGSTLVKKKSDPEGPALLFTESELSIRIGRAGLLSGNLPSWSQIVILHITLYGVSPCWPGWPRTPGLR</sequence>
<evidence type="ECO:0000256" key="1">
    <source>
        <dbReference type="ARBA" id="ARBA00004651"/>
    </source>
</evidence>
<dbReference type="PANTHER" id="PTHR11040">
    <property type="entry name" value="ZINC/IRON TRANSPORTER"/>
    <property type="match status" value="1"/>
</dbReference>
<keyword evidence="7" id="KW-1185">Reference proteome</keyword>
<feature type="transmembrane region" description="Helical" evidence="5">
    <location>
        <begin position="12"/>
        <end position="32"/>
    </location>
</feature>
<dbReference type="GeneTree" id="ENSGT00390000006167"/>
<keyword evidence="4" id="KW-0862">Zinc</keyword>
<dbReference type="GO" id="GO:0005385">
    <property type="term" value="F:zinc ion transmembrane transporter activity"/>
    <property type="evidence" value="ECO:0007669"/>
    <property type="project" value="TreeGrafter"/>
</dbReference>
<evidence type="ECO:0000313" key="6">
    <source>
        <dbReference type="Ensembl" id="ENSSBOP00000040293.1"/>
    </source>
</evidence>
<keyword evidence="5" id="KW-0812">Transmembrane</keyword>
<comment type="subcellular location">
    <subcellularLocation>
        <location evidence="1">Cell membrane</location>
        <topology evidence="1">Multi-pass membrane protein</topology>
    </subcellularLocation>
</comment>
<evidence type="ECO:0000256" key="5">
    <source>
        <dbReference type="SAM" id="Phobius"/>
    </source>
</evidence>
<proteinExistence type="inferred from homology"/>
<evidence type="ECO:0000313" key="7">
    <source>
        <dbReference type="Proteomes" id="UP000233220"/>
    </source>
</evidence>